<name>A0A3N4K1I4_9PEZI</name>
<dbReference type="AlphaFoldDB" id="A0A3N4K1I4"/>
<dbReference type="STRING" id="1336337.A0A3N4K1I4"/>
<organism evidence="1 2">
    <name type="scientific">Choiromyces venosus 120613-1</name>
    <dbReference type="NCBI Taxonomy" id="1336337"/>
    <lineage>
        <taxon>Eukaryota</taxon>
        <taxon>Fungi</taxon>
        <taxon>Dikarya</taxon>
        <taxon>Ascomycota</taxon>
        <taxon>Pezizomycotina</taxon>
        <taxon>Pezizomycetes</taxon>
        <taxon>Pezizales</taxon>
        <taxon>Tuberaceae</taxon>
        <taxon>Choiromyces</taxon>
    </lineage>
</organism>
<reference evidence="1 2" key="1">
    <citation type="journal article" date="2018" name="Nat. Ecol. Evol.">
        <title>Pezizomycetes genomes reveal the molecular basis of ectomycorrhizal truffle lifestyle.</title>
        <authorList>
            <person name="Murat C."/>
            <person name="Payen T."/>
            <person name="Noel B."/>
            <person name="Kuo A."/>
            <person name="Morin E."/>
            <person name="Chen J."/>
            <person name="Kohler A."/>
            <person name="Krizsan K."/>
            <person name="Balestrini R."/>
            <person name="Da Silva C."/>
            <person name="Montanini B."/>
            <person name="Hainaut M."/>
            <person name="Levati E."/>
            <person name="Barry K.W."/>
            <person name="Belfiori B."/>
            <person name="Cichocki N."/>
            <person name="Clum A."/>
            <person name="Dockter R.B."/>
            <person name="Fauchery L."/>
            <person name="Guy J."/>
            <person name="Iotti M."/>
            <person name="Le Tacon F."/>
            <person name="Lindquist E.A."/>
            <person name="Lipzen A."/>
            <person name="Malagnac F."/>
            <person name="Mello A."/>
            <person name="Molinier V."/>
            <person name="Miyauchi S."/>
            <person name="Poulain J."/>
            <person name="Riccioni C."/>
            <person name="Rubini A."/>
            <person name="Sitrit Y."/>
            <person name="Splivallo R."/>
            <person name="Traeger S."/>
            <person name="Wang M."/>
            <person name="Zifcakova L."/>
            <person name="Wipf D."/>
            <person name="Zambonelli A."/>
            <person name="Paolocci F."/>
            <person name="Nowrousian M."/>
            <person name="Ottonello S."/>
            <person name="Baldrian P."/>
            <person name="Spatafora J.W."/>
            <person name="Henrissat B."/>
            <person name="Nagy L.G."/>
            <person name="Aury J.M."/>
            <person name="Wincker P."/>
            <person name="Grigoriev I.V."/>
            <person name="Bonfante P."/>
            <person name="Martin F.M."/>
        </authorList>
    </citation>
    <scope>NUCLEOTIDE SEQUENCE [LARGE SCALE GENOMIC DNA]</scope>
    <source>
        <strain evidence="1 2">120613-1</strain>
    </source>
</reference>
<proteinExistence type="predicted"/>
<dbReference type="Proteomes" id="UP000276215">
    <property type="component" value="Unassembled WGS sequence"/>
</dbReference>
<protein>
    <submittedName>
        <fullName evidence="1">Uncharacterized protein</fullName>
    </submittedName>
</protein>
<accession>A0A3N4K1I4</accession>
<evidence type="ECO:0000313" key="2">
    <source>
        <dbReference type="Proteomes" id="UP000276215"/>
    </source>
</evidence>
<dbReference type="OrthoDB" id="3358371at2759"/>
<gene>
    <name evidence="1" type="ORF">L873DRAFT_1786236</name>
</gene>
<sequence>MTIQYPPSLSPPILSYPLPATSLHPLSDADRDTGTSVAGILLNRARLLGKEVYGATDYYTPVQITHAFPPQGQYVLVEDEVFRSFLLEGIAAEILETFKYMAEFGYFEGGKAGVKRAGEEVAVGRPRGCGGVCEGGGGEEGGGGRGEVDWLIDRLVGFAVGREMVG</sequence>
<dbReference type="EMBL" id="ML120358">
    <property type="protein sequence ID" value="RPB04424.1"/>
    <property type="molecule type" value="Genomic_DNA"/>
</dbReference>
<keyword evidence="2" id="KW-1185">Reference proteome</keyword>
<evidence type="ECO:0000313" key="1">
    <source>
        <dbReference type="EMBL" id="RPB04424.1"/>
    </source>
</evidence>